<protein>
    <submittedName>
        <fullName evidence="1">Cellulose biosynthesis protein BcsQ</fullName>
    </submittedName>
</protein>
<dbReference type="Pfam" id="PF06564">
    <property type="entry name" value="CBP_BcsQ"/>
    <property type="match status" value="1"/>
</dbReference>
<gene>
    <name evidence="1" type="primary">bcsQ</name>
    <name evidence="1" type="ORF">GCM10022421_30330</name>
</gene>
<name>A0ABP7EPQ3_9GAMM</name>
<dbReference type="Proteomes" id="UP001501479">
    <property type="component" value="Unassembled WGS sequence"/>
</dbReference>
<dbReference type="Gene3D" id="3.40.50.300">
    <property type="entry name" value="P-loop containing nucleotide triphosphate hydrolases"/>
    <property type="match status" value="1"/>
</dbReference>
<dbReference type="NCBIfam" id="TIGR03371">
    <property type="entry name" value="cellulose_yhjQ"/>
    <property type="match status" value="1"/>
</dbReference>
<proteinExistence type="predicted"/>
<dbReference type="InterPro" id="IPR027417">
    <property type="entry name" value="P-loop_NTPase"/>
</dbReference>
<evidence type="ECO:0000313" key="1">
    <source>
        <dbReference type="EMBL" id="GAA3719985.1"/>
    </source>
</evidence>
<reference evidence="2" key="1">
    <citation type="journal article" date="2019" name="Int. J. Syst. Evol. Microbiol.">
        <title>The Global Catalogue of Microorganisms (GCM) 10K type strain sequencing project: providing services to taxonomists for standard genome sequencing and annotation.</title>
        <authorList>
            <consortium name="The Broad Institute Genomics Platform"/>
            <consortium name="The Broad Institute Genome Sequencing Center for Infectious Disease"/>
            <person name="Wu L."/>
            <person name="Ma J."/>
        </authorList>
    </citation>
    <scope>NUCLEOTIDE SEQUENCE [LARGE SCALE GENOMIC DNA]</scope>
    <source>
        <strain evidence="2">JCM 17329</strain>
    </source>
</reference>
<sequence>MTLLRLSGIRGGVGVTSVLAALAQTLHRLGQRVLMVDLSPGNMLGLHFELPFAYADGWAQGESWREKALELQPGLCLLPYGRLVREEQERLELWFRNRPGEWNRRLSGLRDDFDWVLFDTPQALPGHAKSLEPDLDLRLIRPDVACQVLLQQQPEPEWLLINGHDPVSQLQQDLLLLWRHQFAGCLLPLVLHQDEAMAEALAYKLPLGVYAPQSETAERIHSLAVWCMGKREAAC</sequence>
<organism evidence="1 2">
    <name type="scientific">Oceanisphaera sediminis</name>
    <dbReference type="NCBI Taxonomy" id="981381"/>
    <lineage>
        <taxon>Bacteria</taxon>
        <taxon>Pseudomonadati</taxon>
        <taxon>Pseudomonadota</taxon>
        <taxon>Gammaproteobacteria</taxon>
        <taxon>Aeromonadales</taxon>
        <taxon>Aeromonadaceae</taxon>
        <taxon>Oceanisphaera</taxon>
    </lineage>
</organism>
<dbReference type="EMBL" id="BAABDS010000043">
    <property type="protein sequence ID" value="GAA3719985.1"/>
    <property type="molecule type" value="Genomic_DNA"/>
</dbReference>
<evidence type="ECO:0000313" key="2">
    <source>
        <dbReference type="Proteomes" id="UP001501479"/>
    </source>
</evidence>
<dbReference type="SUPFAM" id="SSF52540">
    <property type="entry name" value="P-loop containing nucleoside triphosphate hydrolases"/>
    <property type="match status" value="1"/>
</dbReference>
<accession>A0ABP7EPQ3</accession>
<keyword evidence="2" id="KW-1185">Reference proteome</keyword>
<comment type="caution">
    <text evidence="1">The sequence shown here is derived from an EMBL/GenBank/DDBJ whole genome shotgun (WGS) entry which is preliminary data.</text>
</comment>
<dbReference type="RefSeq" id="WP_344965606.1">
    <property type="nucleotide sequence ID" value="NZ_BAABDS010000043.1"/>
</dbReference>
<dbReference type="InterPro" id="IPR017746">
    <property type="entry name" value="Cellulose_synthase_operon_BcsQ"/>
</dbReference>